<feature type="chain" id="PRO_5046401688" evidence="4">
    <location>
        <begin position="23"/>
        <end position="355"/>
    </location>
</feature>
<keyword evidence="4" id="KW-0732">Signal</keyword>
<organism evidence="5 6">
    <name type="scientific">Pontibacter toksunensis</name>
    <dbReference type="NCBI Taxonomy" id="1332631"/>
    <lineage>
        <taxon>Bacteria</taxon>
        <taxon>Pseudomonadati</taxon>
        <taxon>Bacteroidota</taxon>
        <taxon>Cytophagia</taxon>
        <taxon>Cytophagales</taxon>
        <taxon>Hymenobacteraceae</taxon>
        <taxon>Pontibacter</taxon>
    </lineage>
</organism>
<dbReference type="InterPro" id="IPR011990">
    <property type="entry name" value="TPR-like_helical_dom_sf"/>
</dbReference>
<sequence>MRKLFCTLLLCSAIAATSTAQTSLEKSTSYTENSPEVEELIEKGIAFYDEGKYKAAVEQYKEALKKDARSPEANYELALAYFALKDIPSTIFYSDAVIKMRIAEPELRAQAHVSKGNALDVSGKQDKAVKEYLKATKLAPRHYLPYYNIGLSHYNQKNYSEAEQNLVKALQLRPAHSSSHLLLSYTKQAQKQRVQSMLALYNFLLLEPNTERAATAYTKLRQMQQEGVSKSAGNNINVMLSASKPDDKAFSAAEMMVSLNEASNSIEVREGKTPEQLFYENTASFFNILGELRKEKEDFWWSYYVEFFHEMALDNNVEAFSHYISQRNSPASANWLAEHPEQVEQLAGWCRNYKR</sequence>
<protein>
    <submittedName>
        <fullName evidence="5">Tetratricopeptide repeat protein</fullName>
    </submittedName>
</protein>
<evidence type="ECO:0000313" key="5">
    <source>
        <dbReference type="EMBL" id="MFD3003122.1"/>
    </source>
</evidence>
<keyword evidence="1" id="KW-0677">Repeat</keyword>
<dbReference type="Gene3D" id="1.25.40.10">
    <property type="entry name" value="Tetratricopeptide repeat domain"/>
    <property type="match status" value="2"/>
</dbReference>
<dbReference type="SMART" id="SM00028">
    <property type="entry name" value="TPR"/>
    <property type="match status" value="4"/>
</dbReference>
<dbReference type="Pfam" id="PF13181">
    <property type="entry name" value="TPR_8"/>
    <property type="match status" value="1"/>
</dbReference>
<evidence type="ECO:0000256" key="3">
    <source>
        <dbReference type="PROSITE-ProRule" id="PRU00339"/>
    </source>
</evidence>
<accession>A0ABW6C154</accession>
<feature type="repeat" description="TPR" evidence="3">
    <location>
        <begin position="37"/>
        <end position="70"/>
    </location>
</feature>
<evidence type="ECO:0000256" key="2">
    <source>
        <dbReference type="ARBA" id="ARBA00022803"/>
    </source>
</evidence>
<dbReference type="RefSeq" id="WP_377489861.1">
    <property type="nucleotide sequence ID" value="NZ_JBHUOX010000024.1"/>
</dbReference>
<gene>
    <name evidence="5" type="ORF">ACFS7Z_22355</name>
</gene>
<dbReference type="Pfam" id="PF13414">
    <property type="entry name" value="TPR_11"/>
    <property type="match status" value="1"/>
</dbReference>
<evidence type="ECO:0000313" key="6">
    <source>
        <dbReference type="Proteomes" id="UP001597641"/>
    </source>
</evidence>
<dbReference type="SUPFAM" id="SSF48452">
    <property type="entry name" value="TPR-like"/>
    <property type="match status" value="1"/>
</dbReference>
<feature type="repeat" description="TPR" evidence="3">
    <location>
        <begin position="109"/>
        <end position="142"/>
    </location>
</feature>
<reference evidence="6" key="1">
    <citation type="journal article" date="2019" name="Int. J. Syst. Evol. Microbiol.">
        <title>The Global Catalogue of Microorganisms (GCM) 10K type strain sequencing project: providing services to taxonomists for standard genome sequencing and annotation.</title>
        <authorList>
            <consortium name="The Broad Institute Genomics Platform"/>
            <consortium name="The Broad Institute Genome Sequencing Center for Infectious Disease"/>
            <person name="Wu L."/>
            <person name="Ma J."/>
        </authorList>
    </citation>
    <scope>NUCLEOTIDE SEQUENCE [LARGE SCALE GENOMIC DNA]</scope>
    <source>
        <strain evidence="6">KCTC 23984</strain>
    </source>
</reference>
<comment type="caution">
    <text evidence="5">The sequence shown here is derived from an EMBL/GenBank/DDBJ whole genome shotgun (WGS) entry which is preliminary data.</text>
</comment>
<proteinExistence type="predicted"/>
<feature type="repeat" description="TPR" evidence="3">
    <location>
        <begin position="143"/>
        <end position="176"/>
    </location>
</feature>
<dbReference type="PROSITE" id="PS50005">
    <property type="entry name" value="TPR"/>
    <property type="match status" value="3"/>
</dbReference>
<dbReference type="Proteomes" id="UP001597641">
    <property type="component" value="Unassembled WGS sequence"/>
</dbReference>
<dbReference type="Pfam" id="PF00515">
    <property type="entry name" value="TPR_1"/>
    <property type="match status" value="1"/>
</dbReference>
<dbReference type="InterPro" id="IPR050498">
    <property type="entry name" value="Ycf3"/>
</dbReference>
<evidence type="ECO:0000256" key="1">
    <source>
        <dbReference type="ARBA" id="ARBA00022737"/>
    </source>
</evidence>
<dbReference type="PANTHER" id="PTHR44858:SF1">
    <property type="entry name" value="UDP-N-ACETYLGLUCOSAMINE--PEPTIDE N-ACETYLGLUCOSAMINYLTRANSFERASE SPINDLY-RELATED"/>
    <property type="match status" value="1"/>
</dbReference>
<name>A0ABW6C154_9BACT</name>
<keyword evidence="6" id="KW-1185">Reference proteome</keyword>
<dbReference type="EMBL" id="JBHUOX010000024">
    <property type="protein sequence ID" value="MFD3003122.1"/>
    <property type="molecule type" value="Genomic_DNA"/>
</dbReference>
<dbReference type="InterPro" id="IPR019734">
    <property type="entry name" value="TPR_rpt"/>
</dbReference>
<evidence type="ECO:0000256" key="4">
    <source>
        <dbReference type="SAM" id="SignalP"/>
    </source>
</evidence>
<feature type="signal peptide" evidence="4">
    <location>
        <begin position="1"/>
        <end position="22"/>
    </location>
</feature>
<dbReference type="PANTHER" id="PTHR44858">
    <property type="entry name" value="TETRATRICOPEPTIDE REPEAT PROTEIN 6"/>
    <property type="match status" value="1"/>
</dbReference>
<keyword evidence="2 3" id="KW-0802">TPR repeat</keyword>